<evidence type="ECO:0000313" key="2">
    <source>
        <dbReference type="Proteomes" id="UP000250078"/>
    </source>
</evidence>
<name>A0ACC8EN48_9PEZI</name>
<proteinExistence type="predicted"/>
<protein>
    <submittedName>
        <fullName evidence="1">MFS general substrate transporter</fullName>
    </submittedName>
</protein>
<keyword evidence="2" id="KW-1185">Reference proteome</keyword>
<reference evidence="1 2" key="1">
    <citation type="journal article" date="2016" name="Nat. Commun.">
        <title>Ectomycorrhizal ecology is imprinted in the genome of the dominant symbiotic fungus Cenococcum geophilum.</title>
        <authorList>
            <consortium name="DOE Joint Genome Institute"/>
            <person name="Peter M."/>
            <person name="Kohler A."/>
            <person name="Ohm R.A."/>
            <person name="Kuo A."/>
            <person name="Krutzmann J."/>
            <person name="Morin E."/>
            <person name="Arend M."/>
            <person name="Barry K.W."/>
            <person name="Binder M."/>
            <person name="Choi C."/>
            <person name="Clum A."/>
            <person name="Copeland A."/>
            <person name="Grisel N."/>
            <person name="Haridas S."/>
            <person name="Kipfer T."/>
            <person name="LaButti K."/>
            <person name="Lindquist E."/>
            <person name="Lipzen A."/>
            <person name="Maire R."/>
            <person name="Meier B."/>
            <person name="Mihaltcheva S."/>
            <person name="Molinier V."/>
            <person name="Murat C."/>
            <person name="Poggeler S."/>
            <person name="Quandt C.A."/>
            <person name="Sperisen C."/>
            <person name="Tritt A."/>
            <person name="Tisserant E."/>
            <person name="Crous P.W."/>
            <person name="Henrissat B."/>
            <person name="Nehls U."/>
            <person name="Egli S."/>
            <person name="Spatafora J.W."/>
            <person name="Grigoriev I.V."/>
            <person name="Martin F.M."/>
        </authorList>
    </citation>
    <scope>NUCLEOTIDE SEQUENCE [LARGE SCALE GENOMIC DNA]</scope>
    <source>
        <strain evidence="1 2">1.58</strain>
    </source>
</reference>
<dbReference type="Proteomes" id="UP000250078">
    <property type="component" value="Unassembled WGS sequence"/>
</dbReference>
<gene>
    <name evidence="1" type="ORF">K441DRAFT_701050</name>
</gene>
<organism evidence="1 2">
    <name type="scientific">Cenococcum geophilum 1.58</name>
    <dbReference type="NCBI Taxonomy" id="794803"/>
    <lineage>
        <taxon>Eukaryota</taxon>
        <taxon>Fungi</taxon>
        <taxon>Dikarya</taxon>
        <taxon>Ascomycota</taxon>
        <taxon>Pezizomycotina</taxon>
        <taxon>Dothideomycetes</taxon>
        <taxon>Pleosporomycetidae</taxon>
        <taxon>Gloniales</taxon>
        <taxon>Gloniaceae</taxon>
        <taxon>Cenococcum</taxon>
    </lineage>
</organism>
<evidence type="ECO:0000313" key="1">
    <source>
        <dbReference type="EMBL" id="OCK87762.1"/>
    </source>
</evidence>
<accession>A0ACC8EN48</accession>
<sequence length="541" mass="59442">MSPGTTSDERQHSEYEADDSSMSSFEKSDNLKDLDGAVQSPERVRTRRRGDDETTADVDLEKEAERDVEDLPPTTRVVTAQDWTGPDDPENPQNWSLLLRAYHTVPPALFAFVVTFGSSVYTPATHQIMERFHVSSTAALLGLSLYVIGLAFGPVLAAPLSEIYGRSIVYKTSLPVMMLFTLGAGFSQNFGSLLVCRFFAGFFGSPVLAVGAGTNADLFPPQTRAIATSFFLLAPFAGPSLGPFIGGFAAQYKSWRWTQWCILFISVAVYLTCLPMKETYKKIILRRRAKRLGIMPPKGPTGLGAIKILLTVTLVQPLHMLLVEPIVIFLSLYTAFAFSVLFAFFAAFPLVFSGAPYHFTTSQVGLTFLAIGLGVTISCACAIIIDRTIYQKYYRQALAEGRQHAAPEYRLYAAMMGSFGLPIGLFWFAWTADNGIHWTAPVIAAIPFAWGNLSLFISTALYLIDVYGPLNGASAIAANGILRYVLGAVFPLFTIQMYEKLGTGWATSLLGFISVAMLPIPWILFKWGPQIRAKSHYPVMI</sequence>
<dbReference type="EMBL" id="KV748255">
    <property type="protein sequence ID" value="OCK87762.1"/>
    <property type="molecule type" value="Genomic_DNA"/>
</dbReference>